<dbReference type="OrthoDB" id="10490286at2759"/>
<proteinExistence type="predicted"/>
<evidence type="ECO:0000256" key="1">
    <source>
        <dbReference type="SAM" id="SignalP"/>
    </source>
</evidence>
<reference evidence="2" key="1">
    <citation type="submission" date="2022-01" db="EMBL/GenBank/DDBJ databases">
        <authorList>
            <person name="King R."/>
        </authorList>
    </citation>
    <scope>NUCLEOTIDE SEQUENCE</scope>
</reference>
<accession>A0A9N9S548</accession>
<sequence length="203" mass="23311">MKELIIFCSLFIVIHCSETLNDTVKSTTSDVVVESDPQPLVELSKLKNSTKDAAERIIKLFTKEQTPVTTEKPFEFTEHPLFDSFNQYLRPYSIFGLHKSPERPIIRNSEERLCTCRTEYSIPSFSSFIPSSPSSSSSSSDFNFNSRDIPTFEVVYPSKEYSSFLNTVESPSSNREIINQYPPIDFKDLWKYQDSSVQSIDKK</sequence>
<name>A0A9N9S548_9DIPT</name>
<dbReference type="Proteomes" id="UP001153620">
    <property type="component" value="Chromosome 3"/>
</dbReference>
<keyword evidence="3" id="KW-1185">Reference proteome</keyword>
<reference evidence="2" key="2">
    <citation type="submission" date="2022-10" db="EMBL/GenBank/DDBJ databases">
        <authorList>
            <consortium name="ENA_rothamsted_submissions"/>
            <consortium name="culmorum"/>
            <person name="King R."/>
        </authorList>
    </citation>
    <scope>NUCLEOTIDE SEQUENCE</scope>
</reference>
<organism evidence="2 3">
    <name type="scientific">Chironomus riparius</name>
    <dbReference type="NCBI Taxonomy" id="315576"/>
    <lineage>
        <taxon>Eukaryota</taxon>
        <taxon>Metazoa</taxon>
        <taxon>Ecdysozoa</taxon>
        <taxon>Arthropoda</taxon>
        <taxon>Hexapoda</taxon>
        <taxon>Insecta</taxon>
        <taxon>Pterygota</taxon>
        <taxon>Neoptera</taxon>
        <taxon>Endopterygota</taxon>
        <taxon>Diptera</taxon>
        <taxon>Nematocera</taxon>
        <taxon>Chironomoidea</taxon>
        <taxon>Chironomidae</taxon>
        <taxon>Chironominae</taxon>
        <taxon>Chironomus</taxon>
    </lineage>
</organism>
<feature type="signal peptide" evidence="1">
    <location>
        <begin position="1"/>
        <end position="19"/>
    </location>
</feature>
<protein>
    <submittedName>
        <fullName evidence="2">Uncharacterized protein</fullName>
    </submittedName>
</protein>
<dbReference type="AlphaFoldDB" id="A0A9N9S548"/>
<keyword evidence="1" id="KW-0732">Signal</keyword>
<evidence type="ECO:0000313" key="3">
    <source>
        <dbReference type="Proteomes" id="UP001153620"/>
    </source>
</evidence>
<dbReference type="EMBL" id="OU895879">
    <property type="protein sequence ID" value="CAG9809140.1"/>
    <property type="molecule type" value="Genomic_DNA"/>
</dbReference>
<gene>
    <name evidence="2" type="ORF">CHIRRI_LOCUS11969</name>
</gene>
<feature type="chain" id="PRO_5040507521" evidence="1">
    <location>
        <begin position="20"/>
        <end position="203"/>
    </location>
</feature>
<evidence type="ECO:0000313" key="2">
    <source>
        <dbReference type="EMBL" id="CAG9809140.1"/>
    </source>
</evidence>